<accession>A0A2Z6DWG5</accession>
<keyword evidence="2" id="KW-1185">Reference proteome</keyword>
<evidence type="ECO:0008006" key="3">
    <source>
        <dbReference type="Google" id="ProtNLM"/>
    </source>
</evidence>
<organism evidence="1 2">
    <name type="scientific">Hydrogenophilus thermoluteolus</name>
    <name type="common">Pseudomonas hydrogenothermophila</name>
    <dbReference type="NCBI Taxonomy" id="297"/>
    <lineage>
        <taxon>Bacteria</taxon>
        <taxon>Pseudomonadati</taxon>
        <taxon>Pseudomonadota</taxon>
        <taxon>Hydrogenophilia</taxon>
        <taxon>Hydrogenophilales</taxon>
        <taxon>Hydrogenophilaceae</taxon>
        <taxon>Hydrogenophilus</taxon>
    </lineage>
</organism>
<dbReference type="KEGG" id="htl:HPTL_0536"/>
<dbReference type="AlphaFoldDB" id="A0A2Z6DWG5"/>
<dbReference type="Gene3D" id="1.20.120.330">
    <property type="entry name" value="Nucleotidyltransferases domain 2"/>
    <property type="match status" value="1"/>
</dbReference>
<name>A0A2Z6DWG5_HYDTE</name>
<sequence length="183" mass="20731">MALLPVDRLVATLTIVWREGGHLAFSWKRLFQDPITVDWVRGLADDWERAERLEAFVSRFGRMQDTIATKLLPRWLLAIAETPGSQIEVLNRAERLGVLPSAEQWLEVRLLRNRLVHEYLVDPAAFADDLLLAREGTLLLFAVFNAVRGFAETRMGIEHTLLPPLLELPHESQGAGSENTPFP</sequence>
<dbReference type="Proteomes" id="UP000262004">
    <property type="component" value="Chromosome"/>
</dbReference>
<gene>
    <name evidence="1" type="ORF">HPTL_0536</name>
</gene>
<dbReference type="SUPFAM" id="SSF81593">
    <property type="entry name" value="Nucleotidyltransferase substrate binding subunit/domain"/>
    <property type="match status" value="1"/>
</dbReference>
<dbReference type="EMBL" id="AP018558">
    <property type="protein sequence ID" value="BBD76804.1"/>
    <property type="molecule type" value="Genomic_DNA"/>
</dbReference>
<protein>
    <recommendedName>
        <fullName evidence="3">DUF86 domain-containing protein</fullName>
    </recommendedName>
</protein>
<reference evidence="1 2" key="1">
    <citation type="submission" date="2018-04" db="EMBL/GenBank/DDBJ databases">
        <title>Complete genome sequence of Hydrogenophilus thermoluteolus TH-1.</title>
        <authorList>
            <person name="Arai H."/>
        </authorList>
    </citation>
    <scope>NUCLEOTIDE SEQUENCE [LARGE SCALE GENOMIC DNA]</scope>
    <source>
        <strain evidence="1 2">TH-1</strain>
    </source>
</reference>
<proteinExistence type="predicted"/>
<evidence type="ECO:0000313" key="1">
    <source>
        <dbReference type="EMBL" id="BBD76804.1"/>
    </source>
</evidence>
<evidence type="ECO:0000313" key="2">
    <source>
        <dbReference type="Proteomes" id="UP000262004"/>
    </source>
</evidence>